<dbReference type="InterPro" id="IPR019787">
    <property type="entry name" value="Znf_PHD-finger"/>
</dbReference>
<feature type="region of interest" description="Disordered" evidence="24">
    <location>
        <begin position="839"/>
        <end position="928"/>
    </location>
</feature>
<dbReference type="Pfam" id="PF00855">
    <property type="entry name" value="PWWP"/>
    <property type="match status" value="1"/>
</dbReference>
<dbReference type="SUPFAM" id="SSF82199">
    <property type="entry name" value="SET domain"/>
    <property type="match status" value="1"/>
</dbReference>
<feature type="domain" description="PHD-type" evidence="25">
    <location>
        <begin position="1258"/>
        <end position="1302"/>
    </location>
</feature>
<evidence type="ECO:0000256" key="16">
    <source>
        <dbReference type="ARBA" id="ARBA00023159"/>
    </source>
</evidence>
<dbReference type="InterPro" id="IPR047432">
    <property type="entry name" value="PHD5_NSD1"/>
</dbReference>
<dbReference type="PROSITE" id="PS01359">
    <property type="entry name" value="ZF_PHD_1"/>
    <property type="match status" value="2"/>
</dbReference>
<keyword evidence="11" id="KW-0677">Repeat</keyword>
<dbReference type="InterPro" id="IPR003616">
    <property type="entry name" value="Post-SET_dom"/>
</dbReference>
<dbReference type="GO" id="GO:0005694">
    <property type="term" value="C:chromosome"/>
    <property type="evidence" value="ECO:0007669"/>
    <property type="project" value="UniProtKB-SubCell"/>
</dbReference>
<dbReference type="InterPro" id="IPR013083">
    <property type="entry name" value="Znf_RING/FYVE/PHD"/>
</dbReference>
<proteinExistence type="predicted"/>
<feature type="compositionally biased region" description="Basic and acidic residues" evidence="24">
    <location>
        <begin position="1854"/>
        <end position="1875"/>
    </location>
</feature>
<evidence type="ECO:0000256" key="1">
    <source>
        <dbReference type="ARBA" id="ARBA00004123"/>
    </source>
</evidence>
<dbReference type="InterPro" id="IPR011011">
    <property type="entry name" value="Znf_FYVE_PHD"/>
</dbReference>
<feature type="compositionally biased region" description="Basic residues" evidence="24">
    <location>
        <begin position="1647"/>
        <end position="1658"/>
    </location>
</feature>
<evidence type="ECO:0000256" key="21">
    <source>
        <dbReference type="ARBA" id="ARBA00080495"/>
    </source>
</evidence>
<evidence type="ECO:0000259" key="27">
    <source>
        <dbReference type="PROSITE" id="PS50812"/>
    </source>
</evidence>
<evidence type="ECO:0000256" key="2">
    <source>
        <dbReference type="ARBA" id="ARBA00004286"/>
    </source>
</evidence>
<keyword evidence="7" id="KW-0489">Methyltransferase</keyword>
<evidence type="ECO:0000256" key="13">
    <source>
        <dbReference type="ARBA" id="ARBA00022833"/>
    </source>
</evidence>
<keyword evidence="9" id="KW-0949">S-adenosyl-L-methionine</keyword>
<keyword evidence="17" id="KW-0804">Transcription</keyword>
<dbReference type="InterPro" id="IPR047430">
    <property type="entry name" value="PHD4_NSD1"/>
</dbReference>
<dbReference type="InterPro" id="IPR001214">
    <property type="entry name" value="SET_dom"/>
</dbReference>
<evidence type="ECO:0000256" key="22">
    <source>
        <dbReference type="ARBA" id="ARBA00081785"/>
    </source>
</evidence>
<evidence type="ECO:0000256" key="4">
    <source>
        <dbReference type="ARBA" id="ARBA00022454"/>
    </source>
</evidence>
<dbReference type="FunFam" id="3.30.40.10:FF:000201">
    <property type="entry name" value="Histone-lysine N-methyltransferase"/>
    <property type="match status" value="1"/>
</dbReference>
<evidence type="ECO:0000256" key="24">
    <source>
        <dbReference type="SAM" id="MobiDB-lite"/>
    </source>
</evidence>
<dbReference type="InterPro" id="IPR050777">
    <property type="entry name" value="SET2_Histone-Lys_MeTrsfase"/>
</dbReference>
<keyword evidence="31" id="KW-1185">Reference proteome</keyword>
<feature type="compositionally biased region" description="Polar residues" evidence="24">
    <location>
        <begin position="983"/>
        <end position="1014"/>
    </location>
</feature>
<dbReference type="EMBL" id="JAAMOB010000021">
    <property type="protein sequence ID" value="KAF4098312.1"/>
    <property type="molecule type" value="Genomic_DNA"/>
</dbReference>
<dbReference type="InterPro" id="IPR059153">
    <property type="entry name" value="NSD_PHD-1st"/>
</dbReference>
<feature type="region of interest" description="Disordered" evidence="24">
    <location>
        <begin position="260"/>
        <end position="295"/>
    </location>
</feature>
<keyword evidence="4" id="KW-0158">Chromosome</keyword>
<comment type="caution">
    <text evidence="30">The sequence shown here is derived from an EMBL/GenBank/DDBJ whole genome shotgun (WGS) entry which is preliminary data.</text>
</comment>
<evidence type="ECO:0000256" key="9">
    <source>
        <dbReference type="ARBA" id="ARBA00022691"/>
    </source>
</evidence>
<dbReference type="Pfam" id="PF17982">
    <property type="entry name" value="C5HCH"/>
    <property type="match status" value="1"/>
</dbReference>
<dbReference type="InterPro" id="IPR055197">
    <property type="entry name" value="PHDvar_NSD"/>
</dbReference>
<dbReference type="GO" id="GO:0003712">
    <property type="term" value="F:transcription coregulator activity"/>
    <property type="evidence" value="ECO:0007669"/>
    <property type="project" value="UniProtKB-ARBA"/>
</dbReference>
<feature type="region of interest" description="Disordered" evidence="24">
    <location>
        <begin position="1795"/>
        <end position="1875"/>
    </location>
</feature>
<dbReference type="PROSITE" id="PS50016">
    <property type="entry name" value="ZF_PHD_2"/>
    <property type="match status" value="2"/>
</dbReference>
<evidence type="ECO:0000256" key="5">
    <source>
        <dbReference type="ARBA" id="ARBA00022491"/>
    </source>
</evidence>
<accession>A0A7J6BXD6</accession>
<dbReference type="SMART" id="SM00249">
    <property type="entry name" value="PHD"/>
    <property type="match status" value="5"/>
</dbReference>
<evidence type="ECO:0000259" key="29">
    <source>
        <dbReference type="PROSITE" id="PS51215"/>
    </source>
</evidence>
<dbReference type="GO" id="GO:0032259">
    <property type="term" value="P:methylation"/>
    <property type="evidence" value="ECO:0007669"/>
    <property type="project" value="UniProtKB-KW"/>
</dbReference>
<evidence type="ECO:0000256" key="20">
    <source>
        <dbReference type="ARBA" id="ARBA00066810"/>
    </source>
</evidence>
<dbReference type="Pfam" id="PF23004">
    <property type="entry name" value="PHDvar_NSD"/>
    <property type="match status" value="1"/>
</dbReference>
<keyword evidence="12 23" id="KW-0863">Zinc-finger</keyword>
<dbReference type="Pfam" id="PF00856">
    <property type="entry name" value="SET"/>
    <property type="match status" value="1"/>
</dbReference>
<dbReference type="SUPFAM" id="SSF57903">
    <property type="entry name" value="FYVE/PHD zinc finger"/>
    <property type="match status" value="3"/>
</dbReference>
<dbReference type="GO" id="GO:0016922">
    <property type="term" value="F:nuclear receptor binding"/>
    <property type="evidence" value="ECO:0007669"/>
    <property type="project" value="UniProtKB-ARBA"/>
</dbReference>
<feature type="region of interest" description="Disordered" evidence="24">
    <location>
        <begin position="1"/>
        <end position="23"/>
    </location>
</feature>
<dbReference type="Pfam" id="PF23011">
    <property type="entry name" value="PHD-1st_NSD"/>
    <property type="match status" value="1"/>
</dbReference>
<evidence type="ECO:0000256" key="11">
    <source>
        <dbReference type="ARBA" id="ARBA00022737"/>
    </source>
</evidence>
<dbReference type="GO" id="GO:0008270">
    <property type="term" value="F:zinc ion binding"/>
    <property type="evidence" value="ECO:0007669"/>
    <property type="project" value="UniProtKB-KW"/>
</dbReference>
<dbReference type="FunFam" id="2.30.30.140:FF:000004">
    <property type="entry name" value="Histone-lysine N-methyltransferase"/>
    <property type="match status" value="1"/>
</dbReference>
<sequence>MDAALTDSCTSPPSPDFSLDSSSPFANGLHFESILFEDEDEDEVMDSEMESQLERASCGSNKDHTTNTNLKTKLDVKSRNKISNAHSSLGQEAVFKEKSTSDCGLSSLVSRSAGIIMADHTFVFLHRQVTVHPVEGVYHRIKEPPDRTNRQYFLKTFGEPEEQAWVPERSTHIFVGGYQFNNLPFVRGGGRQQDENTRHSIPKRFLNSWRASVVEAEALLLEKPRVTTPCSDFTKTISEGTTNNTENKLSVPVELPNFSSLTNGTVTQKDHLNTLPHNQGSKNKKKPRKSSTNFKKSEKFLCEKDKIMEALDSPYSDIDSVPQIRRCPKSTEQISKHCTVNNQSNSTSSQLTITNDKEVKKNVENQGGLWFSKTGKGQVNGGLSRAGIKSVNCSFGKVSCKIKMPDSVSMKPKDNHITGIEHLSTEARKALDRRVKCLPASSRLMTRALKAMEEAEWMKKQLVNQESASNVETENCVSFSDVTMPETTDLDNHVPSQKMPTTARCDLKEVSNSNIRTQLSSDLLSCKDDANLVKSEDEASLISQAPVALHSSKYKQESHASDSSSSSTPSLRLKMEDVENMKEITFKSLTNEQSGQPLSFHPDANYKFSTFLMMIKDMHDSRKKDGTTLVIEPLPINELIKEEPSLILDVKDEINTVNTVDTQKCQLGKIASKQKMKPKSGTNMIPEIQLTSTVSKNAQRPSKKNCSKKKTTEITANIHSKDTFDVLVSEPQPPDTKFSANVPKKRWQKFDQVSDKALHVVKGTCIQETEQLPSENCDVLVGDTNKSCPFVPGKEATINASENTQGNCQKNDIPTECKRIRKPSKRLIEWTEEYDQLFSTKKKAKKKSESFTKVENNNSSGPVEKTSGESIQKPQVTEQGVSRPLPGLQTPPPEDLSRSTVNPTPCQERQVLSVDTLTPPPETIPSPRAEICHKEELQKQNAIAIGDGVCLSTKRQRKPTKKILESSIEAEPILVPKRKVKSQKISSSGQSANSGMGQQSSKSKNKLSFESVDTPTAPILKSTEMETEVALATPHAVNPESAEDGSDDLKCSGPEMVESSYGLCSEREENSQSDEGVSDKRLSVEKGGSTLLKENVCQACEKQGDLLLCEGQCCGAFHLQCTGLNEPHAEKFLCQECTSGIHSCFSCKNLGEDVRRCMLQGCGKFYHGECAASHGPTVPLNRAFRCPLHACLSCFITNPTNPSVSKGQLTRCIRCPVAYHANDYCIPAGSVTLSDSNIVCPNHFTPRKGCRNHEHVNVSWCFVCSEGGSLLCCESCPAAFHRECLNIDMPEGSWYCNDCRAGKKPHYKEVVWVKVGRYRWWPAEVSNPKDIPENILRMRHDVGEFAVLFFGSNDYLWTYQARVFPYMEGDANSKEKMGKGVDSTYKKALEEAAVRFKELQAEKELRQLQEDRRNYKKPPPYKHIKVNKPIGKVLIISADLSEIPRCNCKATDENPCGMDSECINRMLLYECHPQVCPAGERCQNQCFTKRQSCQVEIFRTLSRGWGLRCVHDIKKGGFVNEYVGEVIDEEECRARIKHAQENNIGNFYMLTLDKDRIIDAGPKGNEARFMNHSCQPNCETQKWTVNGDTRVGLFALTDIPAGTELTFNYNLECLGNGKTVCKCGASNCSGFLGVRPKNNPPSDDKGRKMKKKSQMKRKSQQEVIKEREDECFSCGDGGQVVSCKRPACPKVYHADCLNLTKRPAGRWECPWHQCDLCGQEAASFCEMCPSSYCVEHRDGMLFISKLDGRLSCSEHDPCGPEPLEPGEIREYPPDLMTTYPINVIKAAKTKSTTLKDTAVPQAPSPPDVAPQVSFSPSRSPPPIDISLNCAYSPISPYGEEKAEEEESLIQLEGDGEKSVTQDNSERLRIKKKTEV</sequence>
<feature type="region of interest" description="Disordered" evidence="24">
    <location>
        <begin position="978"/>
        <end position="1021"/>
    </location>
</feature>
<dbReference type="InterPro" id="IPR001965">
    <property type="entry name" value="Znf_PHD"/>
</dbReference>
<keyword evidence="5" id="KW-0678">Repressor</keyword>
<comment type="catalytic activity">
    <reaction evidence="19">
        <text>L-lysyl(36)-[histone H3] + 2 S-adenosyl-L-methionine = N(6),N(6)-dimethyl-L-lysyl(36)-[histone H3] + 2 S-adenosyl-L-homocysteine + 2 H(+)</text>
        <dbReference type="Rhea" id="RHEA:60308"/>
        <dbReference type="Rhea" id="RHEA-COMP:9785"/>
        <dbReference type="Rhea" id="RHEA-COMP:9787"/>
        <dbReference type="ChEBI" id="CHEBI:15378"/>
        <dbReference type="ChEBI" id="CHEBI:29969"/>
        <dbReference type="ChEBI" id="CHEBI:57856"/>
        <dbReference type="ChEBI" id="CHEBI:59789"/>
        <dbReference type="ChEBI" id="CHEBI:61976"/>
        <dbReference type="EC" id="2.1.1.357"/>
    </reaction>
</comment>
<dbReference type="Pfam" id="PF00628">
    <property type="entry name" value="PHD"/>
    <property type="match status" value="1"/>
</dbReference>
<evidence type="ECO:0000256" key="8">
    <source>
        <dbReference type="ARBA" id="ARBA00022679"/>
    </source>
</evidence>
<feature type="region of interest" description="Disordered" evidence="24">
    <location>
        <begin position="48"/>
        <end position="69"/>
    </location>
</feature>
<evidence type="ECO:0000256" key="15">
    <source>
        <dbReference type="ARBA" id="ARBA00023015"/>
    </source>
</evidence>
<organism evidence="30 31">
    <name type="scientific">Onychostoma macrolepis</name>
    <dbReference type="NCBI Taxonomy" id="369639"/>
    <lineage>
        <taxon>Eukaryota</taxon>
        <taxon>Metazoa</taxon>
        <taxon>Chordata</taxon>
        <taxon>Craniata</taxon>
        <taxon>Vertebrata</taxon>
        <taxon>Euteleostomi</taxon>
        <taxon>Actinopterygii</taxon>
        <taxon>Neopterygii</taxon>
        <taxon>Teleostei</taxon>
        <taxon>Ostariophysi</taxon>
        <taxon>Cypriniformes</taxon>
        <taxon>Cyprinidae</taxon>
        <taxon>Acrossocheilinae</taxon>
        <taxon>Onychostoma</taxon>
    </lineage>
</organism>
<keyword evidence="14" id="KW-0156">Chromatin regulator</keyword>
<dbReference type="GO" id="GO:0140954">
    <property type="term" value="F:histone H3K36 dimethyltransferase activity"/>
    <property type="evidence" value="ECO:0007669"/>
    <property type="project" value="UniProtKB-EC"/>
</dbReference>
<evidence type="ECO:0000256" key="3">
    <source>
        <dbReference type="ARBA" id="ARBA00018028"/>
    </source>
</evidence>
<dbReference type="Pfam" id="PF22908">
    <property type="entry name" value="PHD_NSD"/>
    <property type="match status" value="1"/>
</dbReference>
<dbReference type="Gene3D" id="2.170.270.10">
    <property type="entry name" value="SET domain"/>
    <property type="match status" value="1"/>
</dbReference>
<comment type="subcellular location">
    <subcellularLocation>
        <location evidence="2">Chromosome</location>
    </subcellularLocation>
    <subcellularLocation>
        <location evidence="1">Nucleus</location>
    </subcellularLocation>
</comment>
<dbReference type="FunFam" id="3.30.40.10:FF:000025">
    <property type="entry name" value="Histone-lysine N-methyltransferase"/>
    <property type="match status" value="1"/>
</dbReference>
<evidence type="ECO:0000256" key="10">
    <source>
        <dbReference type="ARBA" id="ARBA00022723"/>
    </source>
</evidence>
<dbReference type="FunFam" id="3.30.40.10:FF:000153">
    <property type="entry name" value="Histone-lysine N-methyltransferase NSD2"/>
    <property type="match status" value="1"/>
</dbReference>
<dbReference type="PROSITE" id="PS50868">
    <property type="entry name" value="POST_SET"/>
    <property type="match status" value="1"/>
</dbReference>
<evidence type="ECO:0000256" key="18">
    <source>
        <dbReference type="ARBA" id="ARBA00023242"/>
    </source>
</evidence>
<reference evidence="30 31" key="1">
    <citation type="submission" date="2020-04" db="EMBL/GenBank/DDBJ databases">
        <title>Chromosome-level genome assembly of a cyprinid fish Onychostoma macrolepis by integration of Nanopore Sequencing, Bionano and Hi-C technology.</title>
        <authorList>
            <person name="Wang D."/>
        </authorList>
    </citation>
    <scope>NUCLEOTIDE SEQUENCE [LARGE SCALE GENOMIC DNA]</scope>
    <source>
        <strain evidence="30">SWU-2019</strain>
        <tissue evidence="30">Muscle</tissue>
    </source>
</reference>
<dbReference type="Gene3D" id="2.30.30.140">
    <property type="match status" value="1"/>
</dbReference>
<feature type="domain" description="Post-SET" evidence="28">
    <location>
        <begin position="1617"/>
        <end position="1633"/>
    </location>
</feature>
<protein>
    <recommendedName>
        <fullName evidence="3">Histone-lysine N-methyltransferase, H3 lysine-36 specific</fullName>
        <ecNumber evidence="20">2.1.1.357</ecNumber>
    </recommendedName>
    <alternativeName>
        <fullName evidence="21">H3-K36-HMTase</fullName>
    </alternativeName>
    <alternativeName>
        <fullName evidence="22">Nuclear receptor-binding SET domain-containing protein 1</fullName>
    </alternativeName>
</protein>
<evidence type="ECO:0000256" key="19">
    <source>
        <dbReference type="ARBA" id="ARBA00050654"/>
    </source>
</evidence>
<dbReference type="PANTHER" id="PTHR22884">
    <property type="entry name" value="SET DOMAIN PROTEINS"/>
    <property type="match status" value="1"/>
</dbReference>
<feature type="compositionally biased region" description="Polar residues" evidence="24">
    <location>
        <begin position="868"/>
        <end position="880"/>
    </location>
</feature>
<evidence type="ECO:0000256" key="14">
    <source>
        <dbReference type="ARBA" id="ARBA00022853"/>
    </source>
</evidence>
<keyword evidence="10" id="KW-0479">Metal-binding</keyword>
<evidence type="ECO:0000259" key="28">
    <source>
        <dbReference type="PROSITE" id="PS50868"/>
    </source>
</evidence>
<dbReference type="Pfam" id="PF17907">
    <property type="entry name" value="AWS"/>
    <property type="match status" value="1"/>
</dbReference>
<name>A0A7J6BXD6_9TELE</name>
<evidence type="ECO:0000256" key="17">
    <source>
        <dbReference type="ARBA" id="ARBA00023163"/>
    </source>
</evidence>
<dbReference type="SUPFAM" id="SSF63748">
    <property type="entry name" value="Tudor/PWWP/MBT"/>
    <property type="match status" value="1"/>
</dbReference>
<feature type="domain" description="PHD-type" evidence="25">
    <location>
        <begin position="1094"/>
        <end position="1140"/>
    </location>
</feature>
<dbReference type="EC" id="2.1.1.357" evidence="20"/>
<dbReference type="PROSITE" id="PS50812">
    <property type="entry name" value="PWWP"/>
    <property type="match status" value="1"/>
</dbReference>
<dbReference type="FunFam" id="3.30.40.10:FF:000093">
    <property type="entry name" value="Histone-lysine N-methyltransferase"/>
    <property type="match status" value="1"/>
</dbReference>
<feature type="domain" description="SET" evidence="26">
    <location>
        <begin position="1493"/>
        <end position="1610"/>
    </location>
</feature>
<evidence type="ECO:0000313" key="30">
    <source>
        <dbReference type="EMBL" id="KAF4098312.1"/>
    </source>
</evidence>
<dbReference type="InterPro" id="IPR019786">
    <property type="entry name" value="Zinc_finger_PHD-type_CS"/>
</dbReference>
<dbReference type="SMART" id="SM00570">
    <property type="entry name" value="AWS"/>
    <property type="match status" value="1"/>
</dbReference>
<keyword evidence="13" id="KW-0862">Zinc</keyword>
<gene>
    <name evidence="30" type="ORF">G5714_020342</name>
</gene>
<dbReference type="SMART" id="SM00317">
    <property type="entry name" value="SET"/>
    <property type="match status" value="1"/>
</dbReference>
<dbReference type="FunFam" id="2.170.270.10:FF:000002">
    <property type="entry name" value="Histone-lysine N-methyltransferase"/>
    <property type="match status" value="1"/>
</dbReference>
<dbReference type="SMART" id="SM00293">
    <property type="entry name" value="PWWP"/>
    <property type="match status" value="1"/>
</dbReference>
<dbReference type="GO" id="GO:0005654">
    <property type="term" value="C:nucleoplasm"/>
    <property type="evidence" value="ECO:0007669"/>
    <property type="project" value="UniProtKB-ARBA"/>
</dbReference>
<evidence type="ECO:0000259" key="25">
    <source>
        <dbReference type="PROSITE" id="PS50016"/>
    </source>
</evidence>
<dbReference type="CDD" id="cd15659">
    <property type="entry name" value="PHD5_NSD1"/>
    <property type="match status" value="1"/>
</dbReference>
<dbReference type="Gene3D" id="3.30.40.10">
    <property type="entry name" value="Zinc/RING finger domain, C3HC4 (zinc finger)"/>
    <property type="match status" value="4"/>
</dbReference>
<dbReference type="PROSITE" id="PS50280">
    <property type="entry name" value="SET"/>
    <property type="match status" value="1"/>
</dbReference>
<keyword evidence="18" id="KW-0539">Nucleus</keyword>
<evidence type="ECO:0000256" key="6">
    <source>
        <dbReference type="ARBA" id="ARBA00022553"/>
    </source>
</evidence>
<keyword evidence="16" id="KW-0010">Activator</keyword>
<dbReference type="InterPro" id="IPR000313">
    <property type="entry name" value="PWWP_dom"/>
</dbReference>
<dbReference type="InterPro" id="IPR055198">
    <property type="entry name" value="NSD_PHD"/>
</dbReference>
<feature type="region of interest" description="Disordered" evidence="24">
    <location>
        <begin position="1636"/>
        <end position="1660"/>
    </location>
</feature>
<feature type="domain" description="AWS" evidence="29">
    <location>
        <begin position="1441"/>
        <end position="1491"/>
    </location>
</feature>
<evidence type="ECO:0000256" key="12">
    <source>
        <dbReference type="ARBA" id="ARBA00022771"/>
    </source>
</evidence>
<evidence type="ECO:0000313" key="31">
    <source>
        <dbReference type="Proteomes" id="UP000579812"/>
    </source>
</evidence>
<feature type="domain" description="PWWP" evidence="27">
    <location>
        <begin position="1307"/>
        <end position="1369"/>
    </location>
</feature>
<keyword evidence="6" id="KW-0597">Phosphoprotein</keyword>
<dbReference type="InterPro" id="IPR006560">
    <property type="entry name" value="AWS_dom"/>
</dbReference>
<evidence type="ECO:0000259" key="26">
    <source>
        <dbReference type="PROSITE" id="PS50280"/>
    </source>
</evidence>
<feature type="region of interest" description="Disordered" evidence="24">
    <location>
        <begin position="1062"/>
        <end position="1082"/>
    </location>
</feature>
<dbReference type="PROSITE" id="PS51215">
    <property type="entry name" value="AWS"/>
    <property type="match status" value="1"/>
</dbReference>
<dbReference type="InterPro" id="IPR046341">
    <property type="entry name" value="SET_dom_sf"/>
</dbReference>
<evidence type="ECO:0000256" key="7">
    <source>
        <dbReference type="ARBA" id="ARBA00022603"/>
    </source>
</evidence>
<dbReference type="CDD" id="cd15656">
    <property type="entry name" value="PHD4_NSD1"/>
    <property type="match status" value="1"/>
</dbReference>
<keyword evidence="15" id="KW-0805">Transcription regulation</keyword>
<feature type="compositionally biased region" description="Polar residues" evidence="24">
    <location>
        <begin position="898"/>
        <end position="907"/>
    </location>
</feature>
<keyword evidence="8" id="KW-0808">Transferase</keyword>
<dbReference type="Proteomes" id="UP000579812">
    <property type="component" value="Unassembled WGS sequence"/>
</dbReference>
<dbReference type="InterPro" id="IPR041306">
    <property type="entry name" value="C5HCH"/>
</dbReference>
<evidence type="ECO:0000256" key="23">
    <source>
        <dbReference type="PROSITE-ProRule" id="PRU00146"/>
    </source>
</evidence>